<evidence type="ECO:0000256" key="15">
    <source>
        <dbReference type="ARBA" id="ARBA00032605"/>
    </source>
</evidence>
<comment type="catalytic activity">
    <reaction evidence="18 19">
        <text>alpha-ribazole 5'-phosphate + adenosylcob(III)inamide-GDP = adenosylcob(III)alamin 5'-phosphate + GMP + H(+)</text>
        <dbReference type="Rhea" id="RHEA:23560"/>
        <dbReference type="ChEBI" id="CHEBI:15378"/>
        <dbReference type="ChEBI" id="CHEBI:57918"/>
        <dbReference type="ChEBI" id="CHEBI:58115"/>
        <dbReference type="ChEBI" id="CHEBI:60487"/>
        <dbReference type="ChEBI" id="CHEBI:60493"/>
        <dbReference type="EC" id="2.7.8.26"/>
    </reaction>
</comment>
<dbReference type="Pfam" id="PF02654">
    <property type="entry name" value="CobS"/>
    <property type="match status" value="1"/>
</dbReference>
<comment type="catalytic activity">
    <reaction evidence="17 19">
        <text>alpha-ribazole + adenosylcob(III)inamide-GDP = adenosylcob(III)alamin + GMP + H(+)</text>
        <dbReference type="Rhea" id="RHEA:16049"/>
        <dbReference type="ChEBI" id="CHEBI:10329"/>
        <dbReference type="ChEBI" id="CHEBI:15378"/>
        <dbReference type="ChEBI" id="CHEBI:18408"/>
        <dbReference type="ChEBI" id="CHEBI:58115"/>
        <dbReference type="ChEBI" id="CHEBI:60487"/>
        <dbReference type="EC" id="2.7.8.26"/>
    </reaction>
</comment>
<evidence type="ECO:0000256" key="3">
    <source>
        <dbReference type="ARBA" id="ARBA00004663"/>
    </source>
</evidence>
<evidence type="ECO:0000313" key="21">
    <source>
        <dbReference type="Proteomes" id="UP000320055"/>
    </source>
</evidence>
<dbReference type="PANTHER" id="PTHR34148:SF1">
    <property type="entry name" value="ADENOSYLCOBINAMIDE-GDP RIBAZOLETRANSFERASE"/>
    <property type="match status" value="1"/>
</dbReference>
<evidence type="ECO:0000256" key="11">
    <source>
        <dbReference type="ARBA" id="ARBA00022842"/>
    </source>
</evidence>
<dbReference type="Proteomes" id="UP000320055">
    <property type="component" value="Unassembled WGS sequence"/>
</dbReference>
<evidence type="ECO:0000256" key="6">
    <source>
        <dbReference type="ARBA" id="ARBA00015850"/>
    </source>
</evidence>
<feature type="transmembrane region" description="Helical" evidence="19">
    <location>
        <begin position="203"/>
        <end position="221"/>
    </location>
</feature>
<feature type="transmembrane region" description="Helical" evidence="19">
    <location>
        <begin position="177"/>
        <end position="197"/>
    </location>
</feature>
<evidence type="ECO:0000256" key="10">
    <source>
        <dbReference type="ARBA" id="ARBA00022692"/>
    </source>
</evidence>
<dbReference type="GO" id="GO:0051073">
    <property type="term" value="F:adenosylcobinamide-GDP ribazoletransferase activity"/>
    <property type="evidence" value="ECO:0007669"/>
    <property type="project" value="UniProtKB-UniRule"/>
</dbReference>
<evidence type="ECO:0000256" key="1">
    <source>
        <dbReference type="ARBA" id="ARBA00001946"/>
    </source>
</evidence>
<feature type="transmembrane region" description="Helical" evidence="19">
    <location>
        <begin position="132"/>
        <end position="157"/>
    </location>
</feature>
<dbReference type="UniPathway" id="UPA00148">
    <property type="reaction ID" value="UER00238"/>
</dbReference>
<evidence type="ECO:0000256" key="16">
    <source>
        <dbReference type="ARBA" id="ARBA00032853"/>
    </source>
</evidence>
<accession>A0A563VKL1</accession>
<comment type="similarity">
    <text evidence="4 19">Belongs to the CobS family.</text>
</comment>
<reference evidence="20 21" key="1">
    <citation type="submission" date="2019-01" db="EMBL/GenBank/DDBJ databases">
        <authorList>
            <person name="Brito A."/>
        </authorList>
    </citation>
    <scope>NUCLEOTIDE SEQUENCE [LARGE SCALE GENOMIC DNA]</scope>
    <source>
        <strain evidence="20">1</strain>
    </source>
</reference>
<dbReference type="AlphaFoldDB" id="A0A563VKL1"/>
<feature type="transmembrane region" description="Helical" evidence="19">
    <location>
        <begin position="106"/>
        <end position="126"/>
    </location>
</feature>
<evidence type="ECO:0000256" key="5">
    <source>
        <dbReference type="ARBA" id="ARBA00013200"/>
    </source>
</evidence>
<evidence type="ECO:0000256" key="8">
    <source>
        <dbReference type="ARBA" id="ARBA00022573"/>
    </source>
</evidence>
<evidence type="ECO:0000256" key="19">
    <source>
        <dbReference type="HAMAP-Rule" id="MF_00719"/>
    </source>
</evidence>
<dbReference type="EMBL" id="CAACVJ010000033">
    <property type="protein sequence ID" value="VEP11951.1"/>
    <property type="molecule type" value="Genomic_DNA"/>
</dbReference>
<comment type="function">
    <text evidence="14 19">Joins adenosylcobinamide-GDP and alpha-ribazole to generate adenosylcobalamin (Ado-cobalamin). Also synthesizes adenosylcobalamin 5'-phosphate from adenosylcobinamide-GDP and alpha-ribazole 5'-phosphate.</text>
</comment>
<dbReference type="GO" id="GO:0009236">
    <property type="term" value="P:cobalamin biosynthetic process"/>
    <property type="evidence" value="ECO:0007669"/>
    <property type="project" value="UniProtKB-UniRule"/>
</dbReference>
<dbReference type="OrthoDB" id="9794626at2"/>
<evidence type="ECO:0000256" key="17">
    <source>
        <dbReference type="ARBA" id="ARBA00048623"/>
    </source>
</evidence>
<keyword evidence="10 19" id="KW-0812">Transmembrane</keyword>
<evidence type="ECO:0000256" key="9">
    <source>
        <dbReference type="ARBA" id="ARBA00022679"/>
    </source>
</evidence>
<evidence type="ECO:0000256" key="14">
    <source>
        <dbReference type="ARBA" id="ARBA00025228"/>
    </source>
</evidence>
<organism evidence="20 21">
    <name type="scientific">Hyella patelloides LEGE 07179</name>
    <dbReference type="NCBI Taxonomy" id="945734"/>
    <lineage>
        <taxon>Bacteria</taxon>
        <taxon>Bacillati</taxon>
        <taxon>Cyanobacteriota</taxon>
        <taxon>Cyanophyceae</taxon>
        <taxon>Pleurocapsales</taxon>
        <taxon>Hyellaceae</taxon>
        <taxon>Hyella</taxon>
    </lineage>
</organism>
<dbReference type="GO" id="GO:0008818">
    <property type="term" value="F:cobalamin 5'-phosphate synthase activity"/>
    <property type="evidence" value="ECO:0007669"/>
    <property type="project" value="UniProtKB-UniRule"/>
</dbReference>
<evidence type="ECO:0000256" key="18">
    <source>
        <dbReference type="ARBA" id="ARBA00049504"/>
    </source>
</evidence>
<dbReference type="InterPro" id="IPR003805">
    <property type="entry name" value="CobS"/>
</dbReference>
<evidence type="ECO:0000256" key="13">
    <source>
        <dbReference type="ARBA" id="ARBA00023136"/>
    </source>
</evidence>
<evidence type="ECO:0000256" key="12">
    <source>
        <dbReference type="ARBA" id="ARBA00022989"/>
    </source>
</evidence>
<keyword evidence="7 19" id="KW-1003">Cell membrane</keyword>
<name>A0A563VKL1_9CYAN</name>
<evidence type="ECO:0000313" key="20">
    <source>
        <dbReference type="EMBL" id="VEP11951.1"/>
    </source>
</evidence>
<dbReference type="RefSeq" id="WP_144869803.1">
    <property type="nucleotide sequence ID" value="NZ_LR213881.1"/>
</dbReference>
<evidence type="ECO:0000256" key="2">
    <source>
        <dbReference type="ARBA" id="ARBA00004651"/>
    </source>
</evidence>
<evidence type="ECO:0000256" key="4">
    <source>
        <dbReference type="ARBA" id="ARBA00010561"/>
    </source>
</evidence>
<dbReference type="PANTHER" id="PTHR34148">
    <property type="entry name" value="ADENOSYLCOBINAMIDE-GDP RIBAZOLETRANSFERASE"/>
    <property type="match status" value="1"/>
</dbReference>
<sequence length="250" mass="27580">MKQLSSSFCSAVIFYTVLPLPLGWTSAWTRIARWASLVGLLIGGLLGLSDLLLQYWGFSPLTRSAVVTALWLGVTGGLHLDGAMDTADGLAVTNPERRLEVMKDSATGAFGAMVAVVIILLKAVALTETAQYNWLFLILAAGWGRWGQLMAIALYPYVRETGKGAFHKENIQIVTDIFWGSAFILSSSILLLFLIAFSWWNMLIIISGCLAIALIPGYYFYRQLQGHTGDTYGAVVEWSEVFILLWLSRF</sequence>
<dbReference type="EC" id="2.7.8.26" evidence="5 19"/>
<keyword evidence="21" id="KW-1185">Reference proteome</keyword>
<evidence type="ECO:0000256" key="7">
    <source>
        <dbReference type="ARBA" id="ARBA00022475"/>
    </source>
</evidence>
<keyword evidence="9 19" id="KW-0808">Transferase</keyword>
<feature type="transmembrane region" description="Helical" evidence="19">
    <location>
        <begin position="35"/>
        <end position="53"/>
    </location>
</feature>
<keyword evidence="8 19" id="KW-0169">Cobalamin biosynthesis</keyword>
<gene>
    <name evidence="19 20" type="primary">cobS</name>
    <name evidence="20" type="ORF">H1P_1280006</name>
</gene>
<comment type="pathway">
    <text evidence="3 19">Cofactor biosynthesis; adenosylcobalamin biosynthesis; adenosylcobalamin from cob(II)yrinate a,c-diamide: step 7/7.</text>
</comment>
<comment type="cofactor">
    <cofactor evidence="1 19">
        <name>Mg(2+)</name>
        <dbReference type="ChEBI" id="CHEBI:18420"/>
    </cofactor>
</comment>
<protein>
    <recommendedName>
        <fullName evidence="6 19">Adenosylcobinamide-GDP ribazoletransferase</fullName>
        <ecNumber evidence="5 19">2.7.8.26</ecNumber>
    </recommendedName>
    <alternativeName>
        <fullName evidence="16 19">Cobalamin synthase</fullName>
    </alternativeName>
    <alternativeName>
        <fullName evidence="15 19">Cobalamin-5'-phosphate synthase</fullName>
    </alternativeName>
</protein>
<keyword evidence="12 19" id="KW-1133">Transmembrane helix</keyword>
<proteinExistence type="inferred from homology"/>
<keyword evidence="13 19" id="KW-0472">Membrane</keyword>
<dbReference type="NCBIfam" id="TIGR00317">
    <property type="entry name" value="cobS"/>
    <property type="match status" value="1"/>
</dbReference>
<keyword evidence="11 19" id="KW-0460">Magnesium</keyword>
<comment type="subcellular location">
    <subcellularLocation>
        <location evidence="2 19">Cell membrane</location>
        <topology evidence="2 19">Multi-pass membrane protein</topology>
    </subcellularLocation>
</comment>
<dbReference type="HAMAP" id="MF_00719">
    <property type="entry name" value="CobS"/>
    <property type="match status" value="1"/>
</dbReference>
<dbReference type="GO" id="GO:0005886">
    <property type="term" value="C:plasma membrane"/>
    <property type="evidence" value="ECO:0007669"/>
    <property type="project" value="UniProtKB-SubCell"/>
</dbReference>